<dbReference type="GO" id="GO:0010020">
    <property type="term" value="P:chloroplast fission"/>
    <property type="evidence" value="ECO:0007669"/>
    <property type="project" value="TreeGrafter"/>
</dbReference>
<dbReference type="SUPFAM" id="SSF82185">
    <property type="entry name" value="Histone H3 K4-specific methyltransferase SET7/9 N-terminal domain"/>
    <property type="match status" value="1"/>
</dbReference>
<evidence type="ECO:0000313" key="3">
    <source>
        <dbReference type="Proteomes" id="UP001163823"/>
    </source>
</evidence>
<dbReference type="SUPFAM" id="SSF52490">
    <property type="entry name" value="Tubulin nucleotide-binding domain-like"/>
    <property type="match status" value="1"/>
</dbReference>
<dbReference type="GO" id="GO:0009707">
    <property type="term" value="C:chloroplast outer membrane"/>
    <property type="evidence" value="ECO:0007669"/>
    <property type="project" value="TreeGrafter"/>
</dbReference>
<sequence length="803" mass="89252">MEVPICVSFLPWSKAVLCPYSSKRNSHGCFIPRRKLGLRWRHNSRHFVRITMCSASERESGNMKSGDSHGDSGFIEVLGIGSRKDTVLDFCLNSPLLFSSLRFWNILMSDSEEVQLHQRTIGEDPIQRIVVEAPLFIKSCSKAIILVASAGYGLDHMAAVDIFEAVKSMNIFTVAIVLKPFNFEGVRRQNEVKYLVEKLMEKTNLFIDIDADVLLKKDLVTFDEAVKTANNAVLLATNAISVLVSEMHRKIIDGLHNDVKEVNVSEVHKILKSHKEAKVGFGAGYNIKSSILKSLYDCPFLGVSLKDLNSMVICVLASSVPINDSEVLAFVRAFRQCTDYKREILISTSHVSNLEPNLLITTVFTLGSSSEPQAAQNNGLFSKLAKHFPFVMSFLRGHYQQSIDTSGDSFVEKLSPSDLINSEDFDGKADGNTENGVGDNIDKYYNLINSEDFDGKADGNTENGVGDNIDKYYKAFQPVLSSSNNTELHTLSESAESMDVLFEPLTECDTIAQGGPPSLQREQLINWNLGPGYQMAQEWAKERAADAGAIPMLDKVSIFHLPVGVRPSEELKDFINVSSATQQQQPESENDLKIPVVDSNIPSWSALTDASFGAVREFSSSILKGKNSDNQKKQGVLSIRAASMLEAERDSPKKWSPVMEMQYRGGVYRGRCQGGLPEGKGRLILGDGSMYDGIWHYGKRSGAGTFYFSNGDVFQGSWRDDVMHGKGWFYFNSGERWFANFWKGKANGESRFYTMSGDAFFGNFKNGWRHGDFLCINANGTRCIEQWEHGVLLNCEQLDADAG</sequence>
<dbReference type="KEGG" id="qsa:O6P43_026049"/>
<accession>A0AAD7LAA1</accession>
<dbReference type="PANTHER" id="PTHR43215:SF15">
    <property type="entry name" value="PROTEIN ACCUMULATION AND REPLICATION OF CHLOROPLASTS 3, CHLOROPLASTIC"/>
    <property type="match status" value="1"/>
</dbReference>
<dbReference type="InterPro" id="IPR036525">
    <property type="entry name" value="Tubulin/FtsZ_GTPase_sf"/>
</dbReference>
<dbReference type="AlphaFoldDB" id="A0AAD7LAA1"/>
<dbReference type="GO" id="GO:0005525">
    <property type="term" value="F:GTP binding"/>
    <property type="evidence" value="ECO:0007669"/>
    <property type="project" value="InterPro"/>
</dbReference>
<dbReference type="InterPro" id="IPR003409">
    <property type="entry name" value="MORN"/>
</dbReference>
<keyword evidence="3" id="KW-1185">Reference proteome</keyword>
<dbReference type="PRINTS" id="PR00423">
    <property type="entry name" value="CELLDVISFTSZ"/>
</dbReference>
<organism evidence="2 3">
    <name type="scientific">Quillaja saponaria</name>
    <name type="common">Soap bark tree</name>
    <dbReference type="NCBI Taxonomy" id="32244"/>
    <lineage>
        <taxon>Eukaryota</taxon>
        <taxon>Viridiplantae</taxon>
        <taxon>Streptophyta</taxon>
        <taxon>Embryophyta</taxon>
        <taxon>Tracheophyta</taxon>
        <taxon>Spermatophyta</taxon>
        <taxon>Magnoliopsida</taxon>
        <taxon>eudicotyledons</taxon>
        <taxon>Gunneridae</taxon>
        <taxon>Pentapetalae</taxon>
        <taxon>rosids</taxon>
        <taxon>fabids</taxon>
        <taxon>Fabales</taxon>
        <taxon>Quillajaceae</taxon>
        <taxon>Quillaja</taxon>
    </lineage>
</organism>
<keyword evidence="1" id="KW-0677">Repeat</keyword>
<dbReference type="InterPro" id="IPR003008">
    <property type="entry name" value="Tubulin_FtsZ_GTPase"/>
</dbReference>
<dbReference type="Pfam" id="PF02493">
    <property type="entry name" value="MORN"/>
    <property type="match status" value="3"/>
</dbReference>
<dbReference type="Gene3D" id="2.20.110.10">
    <property type="entry name" value="Histone H3 K4-specific methyltransferase SET7/9 N-terminal domain"/>
    <property type="match status" value="2"/>
</dbReference>
<dbReference type="SMART" id="SM00698">
    <property type="entry name" value="MORN"/>
    <property type="match status" value="4"/>
</dbReference>
<dbReference type="GO" id="GO:0005829">
    <property type="term" value="C:cytosol"/>
    <property type="evidence" value="ECO:0007669"/>
    <property type="project" value="TreeGrafter"/>
</dbReference>
<dbReference type="PANTHER" id="PTHR43215">
    <property type="entry name" value="RADIAL SPOKE HEAD 1 HOMOLOG"/>
    <property type="match status" value="1"/>
</dbReference>
<comment type="caution">
    <text evidence="2">The sequence shown here is derived from an EMBL/GenBank/DDBJ whole genome shotgun (WGS) entry which is preliminary data.</text>
</comment>
<reference evidence="2" key="1">
    <citation type="journal article" date="2023" name="Science">
        <title>Elucidation of the pathway for biosynthesis of saponin adjuvants from the soapbark tree.</title>
        <authorList>
            <person name="Reed J."/>
            <person name="Orme A."/>
            <person name="El-Demerdash A."/>
            <person name="Owen C."/>
            <person name="Martin L.B.B."/>
            <person name="Misra R.C."/>
            <person name="Kikuchi S."/>
            <person name="Rejzek M."/>
            <person name="Martin A.C."/>
            <person name="Harkess A."/>
            <person name="Leebens-Mack J."/>
            <person name="Louveau T."/>
            <person name="Stephenson M.J."/>
            <person name="Osbourn A."/>
        </authorList>
    </citation>
    <scope>NUCLEOTIDE SEQUENCE</scope>
    <source>
        <strain evidence="2">S10</strain>
    </source>
</reference>
<dbReference type="Gene3D" id="3.40.50.1440">
    <property type="entry name" value="Tubulin/FtsZ, GTPase domain"/>
    <property type="match status" value="1"/>
</dbReference>
<dbReference type="Proteomes" id="UP001163823">
    <property type="component" value="Chromosome 10"/>
</dbReference>
<evidence type="ECO:0000313" key="2">
    <source>
        <dbReference type="EMBL" id="KAJ7954471.1"/>
    </source>
</evidence>
<protein>
    <submittedName>
        <fullName evidence="2">Protein ACCUMULATION AND REPLICATION OF CHLOROPLASTS 3</fullName>
    </submittedName>
</protein>
<proteinExistence type="predicted"/>
<gene>
    <name evidence="2" type="ORF">O6P43_026049</name>
</gene>
<name>A0AAD7LAA1_QUISA</name>
<evidence type="ECO:0000256" key="1">
    <source>
        <dbReference type="ARBA" id="ARBA00022737"/>
    </source>
</evidence>
<dbReference type="EMBL" id="JARAOO010000010">
    <property type="protein sequence ID" value="KAJ7954471.1"/>
    <property type="molecule type" value="Genomic_DNA"/>
</dbReference>